<keyword evidence="4" id="KW-0560">Oxidoreductase</keyword>
<comment type="cofactor">
    <cofactor evidence="6">
        <name>Zn(2+)</name>
        <dbReference type="ChEBI" id="CHEBI:29105"/>
    </cofactor>
</comment>
<dbReference type="InterPro" id="IPR011032">
    <property type="entry name" value="GroES-like_sf"/>
</dbReference>
<dbReference type="SUPFAM" id="SSF50129">
    <property type="entry name" value="GroES-like"/>
    <property type="match status" value="1"/>
</dbReference>
<dbReference type="InterPro" id="IPR020843">
    <property type="entry name" value="ER"/>
</dbReference>
<organism evidence="8 9">
    <name type="scientific">Arthrobacter mangrovi</name>
    <dbReference type="NCBI Taxonomy" id="2966350"/>
    <lineage>
        <taxon>Bacteria</taxon>
        <taxon>Bacillati</taxon>
        <taxon>Actinomycetota</taxon>
        <taxon>Actinomycetes</taxon>
        <taxon>Micrococcales</taxon>
        <taxon>Micrococcaceae</taxon>
        <taxon>Arthrobacter</taxon>
    </lineage>
</organism>
<dbReference type="InterPro" id="IPR002328">
    <property type="entry name" value="ADH_Zn_CS"/>
</dbReference>
<evidence type="ECO:0000259" key="7">
    <source>
        <dbReference type="SMART" id="SM00829"/>
    </source>
</evidence>
<dbReference type="Pfam" id="PF00107">
    <property type="entry name" value="ADH_zinc_N"/>
    <property type="match status" value="1"/>
</dbReference>
<feature type="domain" description="Enoyl reductase (ER)" evidence="7">
    <location>
        <begin position="12"/>
        <end position="365"/>
    </location>
</feature>
<dbReference type="EMBL" id="BRVS01000027">
    <property type="protein sequence ID" value="GLB69118.1"/>
    <property type="molecule type" value="Genomic_DNA"/>
</dbReference>
<evidence type="ECO:0000256" key="1">
    <source>
        <dbReference type="ARBA" id="ARBA00008072"/>
    </source>
</evidence>
<dbReference type="Gene3D" id="3.40.50.720">
    <property type="entry name" value="NAD(P)-binding Rossmann-like Domain"/>
    <property type="match status" value="1"/>
</dbReference>
<name>A0ABQ5MYZ4_9MICC</name>
<dbReference type="PROSITE" id="PS00059">
    <property type="entry name" value="ADH_ZINC"/>
    <property type="match status" value="1"/>
</dbReference>
<dbReference type="SMART" id="SM00829">
    <property type="entry name" value="PKS_ER"/>
    <property type="match status" value="1"/>
</dbReference>
<proteinExistence type="inferred from homology"/>
<evidence type="ECO:0000256" key="4">
    <source>
        <dbReference type="ARBA" id="ARBA00023002"/>
    </source>
</evidence>
<evidence type="ECO:0000256" key="2">
    <source>
        <dbReference type="ARBA" id="ARBA00022723"/>
    </source>
</evidence>
<dbReference type="SUPFAM" id="SSF51735">
    <property type="entry name" value="NAD(P)-binding Rossmann-fold domains"/>
    <property type="match status" value="1"/>
</dbReference>
<evidence type="ECO:0000256" key="3">
    <source>
        <dbReference type="ARBA" id="ARBA00022833"/>
    </source>
</evidence>
<accession>A0ABQ5MYZ4</accession>
<dbReference type="InterPro" id="IPR013154">
    <property type="entry name" value="ADH-like_N"/>
</dbReference>
<dbReference type="Proteomes" id="UP001209654">
    <property type="component" value="Unassembled WGS sequence"/>
</dbReference>
<evidence type="ECO:0000256" key="5">
    <source>
        <dbReference type="ARBA" id="ARBA00023027"/>
    </source>
</evidence>
<reference evidence="8 9" key="1">
    <citation type="journal article" date="2023" name="Int. J. Syst. Evol. Microbiol.">
        <title>Arthrobacter mangrovi sp. nov., an actinobacterium isolated from the rhizosphere of a mangrove.</title>
        <authorList>
            <person name="Hamada M."/>
            <person name="Saitou S."/>
            <person name="Enomoto N."/>
            <person name="Nanri K."/>
            <person name="Hidaka K."/>
            <person name="Miura T."/>
            <person name="Tamura T."/>
        </authorList>
    </citation>
    <scope>NUCLEOTIDE SEQUENCE [LARGE SCALE GENOMIC DNA]</scope>
    <source>
        <strain evidence="8 9">NBRC 112813</strain>
    </source>
</reference>
<keyword evidence="5" id="KW-0520">NAD</keyword>
<dbReference type="RefSeq" id="WP_264797205.1">
    <property type="nucleotide sequence ID" value="NZ_BRVS01000027.1"/>
</dbReference>
<keyword evidence="3 6" id="KW-0862">Zinc</keyword>
<sequence>MHMKGAVFNGPGTPLQIAELSVSGPQPGEVMVRMTASGVCHSDYHVVLGEWAAQTPLVLGHEGAGIVVEVGDGVTDVNVGDSVALSWTPSCRRCLYCVSGRPQLCTSAVQNAYRNVLPDGTTRLSRGGDPVYSYLSVGSFAEYAVVPESGAIKIADDVSPAIAALVGCAVTTGVGAAMNTVPVAPGSTVAVIGAGGVGLSAIMGARLQSPATIIAVDLSEEKLELARRAGATHTINARETDVVGAIKEISGGDGVEYAFEAIGRAGTIEQAYAALAPGGTAVVVGQVPSGVKISIDPMAMSGRELTLTGSNYGSSRPSVDFNRILGLHSSGALDLELLVGDRIPLADINEAFTAMGSGATGRTVIEFP</sequence>
<protein>
    <submittedName>
        <fullName evidence="8">Alcohol dehydrogenase</fullName>
    </submittedName>
</protein>
<evidence type="ECO:0000313" key="8">
    <source>
        <dbReference type="EMBL" id="GLB69118.1"/>
    </source>
</evidence>
<dbReference type="PANTHER" id="PTHR43880">
    <property type="entry name" value="ALCOHOL DEHYDROGENASE"/>
    <property type="match status" value="1"/>
</dbReference>
<gene>
    <name evidence="8" type="ORF">AHIS1636_35610</name>
</gene>
<comment type="caution">
    <text evidence="8">The sequence shown here is derived from an EMBL/GenBank/DDBJ whole genome shotgun (WGS) entry which is preliminary data.</text>
</comment>
<keyword evidence="2 6" id="KW-0479">Metal-binding</keyword>
<dbReference type="CDD" id="cd08279">
    <property type="entry name" value="Zn_ADH_class_III"/>
    <property type="match status" value="1"/>
</dbReference>
<dbReference type="InterPro" id="IPR036291">
    <property type="entry name" value="NAD(P)-bd_dom_sf"/>
</dbReference>
<evidence type="ECO:0000313" key="9">
    <source>
        <dbReference type="Proteomes" id="UP001209654"/>
    </source>
</evidence>
<dbReference type="Pfam" id="PF08240">
    <property type="entry name" value="ADH_N"/>
    <property type="match status" value="1"/>
</dbReference>
<dbReference type="InterPro" id="IPR013149">
    <property type="entry name" value="ADH-like_C"/>
</dbReference>
<keyword evidence="9" id="KW-1185">Reference proteome</keyword>
<dbReference type="Gene3D" id="3.90.180.10">
    <property type="entry name" value="Medium-chain alcohol dehydrogenases, catalytic domain"/>
    <property type="match status" value="1"/>
</dbReference>
<comment type="similarity">
    <text evidence="1 6">Belongs to the zinc-containing alcohol dehydrogenase family.</text>
</comment>
<evidence type="ECO:0000256" key="6">
    <source>
        <dbReference type="RuleBase" id="RU361277"/>
    </source>
</evidence>
<dbReference type="PANTHER" id="PTHR43880:SF12">
    <property type="entry name" value="ALCOHOL DEHYDROGENASE CLASS-3"/>
    <property type="match status" value="1"/>
</dbReference>